<evidence type="ECO:0000313" key="3">
    <source>
        <dbReference type="EMBL" id="MBP2200686.1"/>
    </source>
</evidence>
<dbReference type="PANTHER" id="PTHR30255:SF3">
    <property type="entry name" value="SINGLE-STRANDED-DNA-SPECIFIC EXONUCLEASE RECJ"/>
    <property type="match status" value="1"/>
</dbReference>
<dbReference type="AlphaFoldDB" id="A0A8J7UTV8"/>
<keyword evidence="3" id="KW-0378">Hydrolase</keyword>
<keyword evidence="3" id="KW-0269">Exonuclease</keyword>
<dbReference type="EMBL" id="JAGGMV010000001">
    <property type="protein sequence ID" value="MBP2200686.1"/>
    <property type="molecule type" value="Genomic_DNA"/>
</dbReference>
<protein>
    <submittedName>
        <fullName evidence="3">RecJ-like exonuclease</fullName>
    </submittedName>
</protein>
<organism evidence="3 4">
    <name type="scientific">Methanococcus voltae</name>
    <dbReference type="NCBI Taxonomy" id="2188"/>
    <lineage>
        <taxon>Archaea</taxon>
        <taxon>Methanobacteriati</taxon>
        <taxon>Methanobacteriota</taxon>
        <taxon>Methanomada group</taxon>
        <taxon>Methanococci</taxon>
        <taxon>Methanococcales</taxon>
        <taxon>Methanococcaceae</taxon>
        <taxon>Methanococcus</taxon>
    </lineage>
</organism>
<evidence type="ECO:0000259" key="1">
    <source>
        <dbReference type="Pfam" id="PF01368"/>
    </source>
</evidence>
<reference evidence="3" key="1">
    <citation type="submission" date="2021-03" db="EMBL/GenBank/DDBJ databases">
        <title>Genomic Encyclopedia of Type Strains, Phase IV (KMG-V): Genome sequencing to study the core and pangenomes of soil and plant-associated prokaryotes.</title>
        <authorList>
            <person name="Whitman W."/>
        </authorList>
    </citation>
    <scope>NUCLEOTIDE SEQUENCE</scope>
    <source>
        <strain evidence="3">C4</strain>
    </source>
</reference>
<dbReference type="InterPro" id="IPR053584">
    <property type="entry name" value="RecJ_exonuclease"/>
</dbReference>
<dbReference type="Gene3D" id="3.10.310.30">
    <property type="match status" value="1"/>
</dbReference>
<dbReference type="InterPro" id="IPR003156">
    <property type="entry name" value="DHHA1_dom"/>
</dbReference>
<dbReference type="InterPro" id="IPR038763">
    <property type="entry name" value="DHH_sf"/>
</dbReference>
<gene>
    <name evidence="3" type="ORF">J3E07_000084</name>
</gene>
<dbReference type="PANTHER" id="PTHR30255">
    <property type="entry name" value="SINGLE-STRANDED-DNA-SPECIFIC EXONUCLEASE RECJ"/>
    <property type="match status" value="1"/>
</dbReference>
<proteinExistence type="predicted"/>
<evidence type="ECO:0000259" key="2">
    <source>
        <dbReference type="Pfam" id="PF02272"/>
    </source>
</evidence>
<dbReference type="SUPFAM" id="SSF64182">
    <property type="entry name" value="DHH phosphoesterases"/>
    <property type="match status" value="1"/>
</dbReference>
<dbReference type="InterPro" id="IPR001667">
    <property type="entry name" value="DDH_dom"/>
</dbReference>
<dbReference type="RefSeq" id="WP_209590072.1">
    <property type="nucleotide sequence ID" value="NZ_JAGGMV010000001.1"/>
</dbReference>
<dbReference type="GO" id="GO:0003676">
    <property type="term" value="F:nucleic acid binding"/>
    <property type="evidence" value="ECO:0007669"/>
    <property type="project" value="InterPro"/>
</dbReference>
<comment type="caution">
    <text evidence="3">The sequence shown here is derived from an EMBL/GenBank/DDBJ whole genome shotgun (WGS) entry which is preliminary data.</text>
</comment>
<feature type="domain" description="DHHA1" evidence="2">
    <location>
        <begin position="368"/>
        <end position="460"/>
    </location>
</feature>
<dbReference type="Gene3D" id="3.90.1640.30">
    <property type="match status" value="1"/>
</dbReference>
<dbReference type="Pfam" id="PF02272">
    <property type="entry name" value="DHHA1"/>
    <property type="match status" value="1"/>
</dbReference>
<dbReference type="Pfam" id="PF01368">
    <property type="entry name" value="DHH"/>
    <property type="match status" value="1"/>
</dbReference>
<evidence type="ECO:0000313" key="4">
    <source>
        <dbReference type="Proteomes" id="UP000740329"/>
    </source>
</evidence>
<name>A0A8J7UTV8_METVO</name>
<feature type="domain" description="DDH" evidence="1">
    <location>
        <begin position="21"/>
        <end position="162"/>
    </location>
</feature>
<sequence>MEYLSNMQKAIDEILRHKNDNIIVYTHIDTDGLNSRVVLEETLSRQGIFPEYRFLRQIDYGTIGDIPFGDYDLVIFADLGSGQIDMIDVQIKSMNIKPPKIVIFDHHMCQFKKMPEYITNVNPSQDGLNGSIELCGAGVCYLFARKLNDNNKDLSKYALLGAIGDVQNLNGKLEGLNRKIILKDALDLNLVSNSPDLQFYGKHTRPLFTSIKYFTDVRTDLTDNDSRIINFINHVNKKYDSEITNTNYMYKLTESQKRAVGSEFFKKCVRYVPKEWIQYLPKVIFGESYELLNHEPGTSFRSLEEYSTCINACSRYNEYEVPLEILKGNMNYESKMNKMLKKHKRNLAKSMDTIKNDIEVVQKDKFQYFEVSNNEIKGNIVGIIAGMSYSIEKVDWKKPIFAISELDEGYKISARCPKLLSFAEDINLAKAINYASEKVGGTGGGHKFACGAYIPDKKDFVKYLVEKV</sequence>
<accession>A0A8J7UTV8</accession>
<dbReference type="GO" id="GO:0004527">
    <property type="term" value="F:exonuclease activity"/>
    <property type="evidence" value="ECO:0007669"/>
    <property type="project" value="UniProtKB-KW"/>
</dbReference>
<dbReference type="NCBIfam" id="NF040701">
    <property type="entry name" value="RecJ_Meth"/>
    <property type="match status" value="1"/>
</dbReference>
<dbReference type="InterPro" id="IPR051673">
    <property type="entry name" value="SSDNA_exonuclease_RecJ"/>
</dbReference>
<keyword evidence="3" id="KW-0540">Nuclease</keyword>
<dbReference type="Proteomes" id="UP000740329">
    <property type="component" value="Unassembled WGS sequence"/>
</dbReference>